<organism evidence="13 14">
    <name type="scientific">Muricoprocola aceti</name>
    <dbReference type="NCBI Taxonomy" id="2981772"/>
    <lineage>
        <taxon>Bacteria</taxon>
        <taxon>Bacillati</taxon>
        <taxon>Bacillota</taxon>
        <taxon>Clostridia</taxon>
        <taxon>Lachnospirales</taxon>
        <taxon>Lachnospiraceae</taxon>
        <taxon>Muricoprocola</taxon>
    </lineage>
</organism>
<dbReference type="PANTHER" id="PTHR45528:SF8">
    <property type="entry name" value="HISTIDINE KINASE"/>
    <property type="match status" value="1"/>
</dbReference>
<evidence type="ECO:0000256" key="8">
    <source>
        <dbReference type="ARBA" id="ARBA00022989"/>
    </source>
</evidence>
<evidence type="ECO:0000256" key="4">
    <source>
        <dbReference type="ARBA" id="ARBA00022553"/>
    </source>
</evidence>
<keyword evidence="8 11" id="KW-1133">Transmembrane helix</keyword>
<dbReference type="Gene3D" id="3.30.565.10">
    <property type="entry name" value="Histidine kinase-like ATPase, C-terminal domain"/>
    <property type="match status" value="1"/>
</dbReference>
<dbReference type="PANTHER" id="PTHR45528">
    <property type="entry name" value="SENSOR HISTIDINE KINASE CPXA"/>
    <property type="match status" value="1"/>
</dbReference>
<evidence type="ECO:0000256" key="2">
    <source>
        <dbReference type="ARBA" id="ARBA00004141"/>
    </source>
</evidence>
<keyword evidence="6 11" id="KW-0812">Transmembrane</keyword>
<gene>
    <name evidence="13" type="ORF">OCV47_01665</name>
</gene>
<keyword evidence="10 11" id="KW-0472">Membrane</keyword>
<feature type="transmembrane region" description="Helical" evidence="11">
    <location>
        <begin position="6"/>
        <end position="23"/>
    </location>
</feature>
<dbReference type="PROSITE" id="PS50109">
    <property type="entry name" value="HIS_KIN"/>
    <property type="match status" value="1"/>
</dbReference>
<dbReference type="EC" id="2.7.13.3" evidence="3"/>
<evidence type="ECO:0000256" key="10">
    <source>
        <dbReference type="ARBA" id="ARBA00023136"/>
    </source>
</evidence>
<feature type="domain" description="Histidine kinase" evidence="12">
    <location>
        <begin position="90"/>
        <end position="295"/>
    </location>
</feature>
<evidence type="ECO:0000256" key="3">
    <source>
        <dbReference type="ARBA" id="ARBA00012438"/>
    </source>
</evidence>
<accession>A0ABT2SHW8</accession>
<keyword evidence="14" id="KW-1185">Reference proteome</keyword>
<dbReference type="InterPro" id="IPR050398">
    <property type="entry name" value="HssS/ArlS-like"/>
</dbReference>
<evidence type="ECO:0000256" key="5">
    <source>
        <dbReference type="ARBA" id="ARBA00022679"/>
    </source>
</evidence>
<dbReference type="SMART" id="SM00388">
    <property type="entry name" value="HisKA"/>
    <property type="match status" value="1"/>
</dbReference>
<keyword evidence="7 13" id="KW-0418">Kinase</keyword>
<dbReference type="Proteomes" id="UP001652338">
    <property type="component" value="Unassembled WGS sequence"/>
</dbReference>
<dbReference type="InterPro" id="IPR003594">
    <property type="entry name" value="HATPase_dom"/>
</dbReference>
<keyword evidence="5" id="KW-0808">Transferase</keyword>
<keyword evidence="4" id="KW-0597">Phosphoprotein</keyword>
<comment type="subcellular location">
    <subcellularLocation>
        <location evidence="2">Membrane</location>
        <topology evidence="2">Multi-pass membrane protein</topology>
    </subcellularLocation>
</comment>
<dbReference type="InterPro" id="IPR005467">
    <property type="entry name" value="His_kinase_dom"/>
</dbReference>
<dbReference type="InterPro" id="IPR003661">
    <property type="entry name" value="HisK_dim/P_dom"/>
</dbReference>
<evidence type="ECO:0000259" key="12">
    <source>
        <dbReference type="PROSITE" id="PS50109"/>
    </source>
</evidence>
<proteinExistence type="predicted"/>
<dbReference type="CDD" id="cd00082">
    <property type="entry name" value="HisKA"/>
    <property type="match status" value="1"/>
</dbReference>
<dbReference type="Gene3D" id="1.10.287.130">
    <property type="match status" value="1"/>
</dbReference>
<evidence type="ECO:0000256" key="6">
    <source>
        <dbReference type="ARBA" id="ARBA00022692"/>
    </source>
</evidence>
<dbReference type="Pfam" id="PF00512">
    <property type="entry name" value="HisKA"/>
    <property type="match status" value="1"/>
</dbReference>
<dbReference type="SMART" id="SM00387">
    <property type="entry name" value="HATPase_c"/>
    <property type="match status" value="1"/>
</dbReference>
<comment type="catalytic activity">
    <reaction evidence="1">
        <text>ATP + protein L-histidine = ADP + protein N-phospho-L-histidine.</text>
        <dbReference type="EC" id="2.7.13.3"/>
    </reaction>
</comment>
<evidence type="ECO:0000256" key="9">
    <source>
        <dbReference type="ARBA" id="ARBA00023012"/>
    </source>
</evidence>
<dbReference type="SUPFAM" id="SSF55874">
    <property type="entry name" value="ATPase domain of HSP90 chaperone/DNA topoisomerase II/histidine kinase"/>
    <property type="match status" value="1"/>
</dbReference>
<dbReference type="RefSeq" id="WP_262653310.1">
    <property type="nucleotide sequence ID" value="NZ_JAOQKE010000001.1"/>
</dbReference>
<dbReference type="InterPro" id="IPR004358">
    <property type="entry name" value="Sig_transdc_His_kin-like_C"/>
</dbReference>
<comment type="caution">
    <text evidence="13">The sequence shown here is derived from an EMBL/GenBank/DDBJ whole genome shotgun (WGS) entry which is preliminary data.</text>
</comment>
<evidence type="ECO:0000256" key="1">
    <source>
        <dbReference type="ARBA" id="ARBA00000085"/>
    </source>
</evidence>
<evidence type="ECO:0000313" key="13">
    <source>
        <dbReference type="EMBL" id="MCU6724075.1"/>
    </source>
</evidence>
<dbReference type="PRINTS" id="PR00344">
    <property type="entry name" value="BCTRLSENSOR"/>
</dbReference>
<evidence type="ECO:0000256" key="7">
    <source>
        <dbReference type="ARBA" id="ARBA00022777"/>
    </source>
</evidence>
<name>A0ABT2SHW8_9FIRM</name>
<dbReference type="GO" id="GO:0016301">
    <property type="term" value="F:kinase activity"/>
    <property type="evidence" value="ECO:0007669"/>
    <property type="project" value="UniProtKB-KW"/>
</dbReference>
<dbReference type="Pfam" id="PF02518">
    <property type="entry name" value="HATPase_c"/>
    <property type="match status" value="1"/>
</dbReference>
<reference evidence="13 14" key="1">
    <citation type="journal article" date="2021" name="ISME Commun">
        <title>Automated analysis of genomic sequences facilitates high-throughput and comprehensive description of bacteria.</title>
        <authorList>
            <person name="Hitch T.C.A."/>
        </authorList>
    </citation>
    <scope>NUCLEOTIDE SEQUENCE [LARGE SCALE GENOMIC DNA]</scope>
    <source>
        <strain evidence="13 14">Sanger_29</strain>
    </source>
</reference>
<protein>
    <recommendedName>
        <fullName evidence="3">histidine kinase</fullName>
        <ecNumber evidence="3">2.7.13.3</ecNumber>
    </recommendedName>
</protein>
<dbReference type="InterPro" id="IPR036890">
    <property type="entry name" value="HATPase_C_sf"/>
</dbReference>
<dbReference type="SUPFAM" id="SSF47384">
    <property type="entry name" value="Homodimeric domain of signal transducing histidine kinase"/>
    <property type="match status" value="1"/>
</dbReference>
<dbReference type="InterPro" id="IPR036097">
    <property type="entry name" value="HisK_dim/P_sf"/>
</dbReference>
<evidence type="ECO:0000256" key="11">
    <source>
        <dbReference type="SAM" id="Phobius"/>
    </source>
</evidence>
<evidence type="ECO:0000313" key="14">
    <source>
        <dbReference type="Proteomes" id="UP001652338"/>
    </source>
</evidence>
<sequence length="295" mass="33832">MLWKIMVFFLLVIIFALLLKIFYMRKAIREIKRGFSEKLYTDTNTPIMLSSHDKLVSSLANDINVELKELKKQKHRYIQGDKELKNAITNISHDLRTPLTTICGYLSLLDKEEKSEHIARQLSIIKNRTFALKQLVEELFRYTTIISDTENSVYTETVINNVLEDCISSYYAIFKEKGITPNINLCEQKIVRSVDKTALLRIFNNIIDNAIKYSEGDLTISLFENGKIVFSNHTSDLNEIQIGKLFDRFYTVNTARKSTGLGLSIAKALIEKMDGNISADYSNNVLSIIIKLNEV</sequence>
<keyword evidence="9" id="KW-0902">Two-component regulatory system</keyword>
<dbReference type="EMBL" id="JAOQKE010000001">
    <property type="protein sequence ID" value="MCU6724075.1"/>
    <property type="molecule type" value="Genomic_DNA"/>
</dbReference>